<dbReference type="InterPro" id="IPR011006">
    <property type="entry name" value="CheY-like_superfamily"/>
</dbReference>
<comment type="caution">
    <text evidence="5">The sequence shown here is derived from an EMBL/GenBank/DDBJ whole genome shotgun (WGS) entry which is preliminary data.</text>
</comment>
<dbReference type="Gene3D" id="3.40.50.2300">
    <property type="match status" value="1"/>
</dbReference>
<keyword evidence="1" id="KW-0378">Hydrolase</keyword>
<dbReference type="EMBL" id="JBBLZC010000012">
    <property type="protein sequence ID" value="MEK0084126.1"/>
    <property type="molecule type" value="Genomic_DNA"/>
</dbReference>
<gene>
    <name evidence="5" type="ORF">U1T56_13255</name>
</gene>
<keyword evidence="6" id="KW-1185">Reference proteome</keyword>
<dbReference type="Proteomes" id="UP001375743">
    <property type="component" value="Unassembled WGS sequence"/>
</dbReference>
<dbReference type="PANTHER" id="PTHR43156:SF2">
    <property type="entry name" value="STAGE II SPORULATION PROTEIN E"/>
    <property type="match status" value="1"/>
</dbReference>
<dbReference type="CDD" id="cd17574">
    <property type="entry name" value="REC_OmpR"/>
    <property type="match status" value="1"/>
</dbReference>
<dbReference type="SMART" id="SM00448">
    <property type="entry name" value="REC"/>
    <property type="match status" value="1"/>
</dbReference>
<dbReference type="SUPFAM" id="SSF52172">
    <property type="entry name" value="CheY-like"/>
    <property type="match status" value="1"/>
</dbReference>
<dbReference type="InterPro" id="IPR001932">
    <property type="entry name" value="PPM-type_phosphatase-like_dom"/>
</dbReference>
<feature type="modified residue" description="4-aspartylphosphate" evidence="2">
    <location>
        <position position="61"/>
    </location>
</feature>
<proteinExistence type="predicted"/>
<dbReference type="Gene3D" id="3.60.40.10">
    <property type="entry name" value="PPM-type phosphatase domain"/>
    <property type="match status" value="1"/>
</dbReference>
<dbReference type="InterPro" id="IPR001789">
    <property type="entry name" value="Sig_transdc_resp-reg_receiver"/>
</dbReference>
<keyword evidence="3" id="KW-0175">Coiled coil</keyword>
<dbReference type="Pfam" id="PF00072">
    <property type="entry name" value="Response_reg"/>
    <property type="match status" value="1"/>
</dbReference>
<evidence type="ECO:0000313" key="5">
    <source>
        <dbReference type="EMBL" id="MEK0084126.1"/>
    </source>
</evidence>
<evidence type="ECO:0000256" key="3">
    <source>
        <dbReference type="SAM" id="Coils"/>
    </source>
</evidence>
<accession>A0ABU8XSE2</accession>
<dbReference type="InterPro" id="IPR036457">
    <property type="entry name" value="PPM-type-like_dom_sf"/>
</dbReference>
<dbReference type="SMART" id="SM00331">
    <property type="entry name" value="PP2C_SIG"/>
    <property type="match status" value="1"/>
</dbReference>
<feature type="domain" description="Response regulatory" evidence="4">
    <location>
        <begin position="12"/>
        <end position="127"/>
    </location>
</feature>
<evidence type="ECO:0000313" key="6">
    <source>
        <dbReference type="Proteomes" id="UP001375743"/>
    </source>
</evidence>
<dbReference type="InterPro" id="IPR052016">
    <property type="entry name" value="Bact_Sigma-Reg"/>
</dbReference>
<evidence type="ECO:0000256" key="1">
    <source>
        <dbReference type="ARBA" id="ARBA00022801"/>
    </source>
</evidence>
<feature type="coiled-coil region" evidence="3">
    <location>
        <begin position="129"/>
        <end position="167"/>
    </location>
</feature>
<dbReference type="RefSeq" id="WP_418159973.1">
    <property type="nucleotide sequence ID" value="NZ_JBBLZC010000012.1"/>
</dbReference>
<sequence length="412" mass="45467">MTCEPVDSRSRRVVLADDDVFARAIIGTLLRSLGYEVIEAGNGDEAWACLERSEAGILVTDWVMPDCDGPELCRRIRERSGHYVYVLMLTSHSHRSAVVEGLEAGADDFLRKPPDPEELRVRLKTGERIVRLERQLSQRNERLRETNARLREAYERIERDLAAAARSQESLLPRPGFVSGIAVDWMFEPSSHVGGDVFDVVPLGGGRLLFFHIDVVGHGVRAALHSFAVHGLLSATLGRRPAEGDVLPIDAWWRHALSFLKETNERFCSVEAESSYFTMLLGLIDGTSGTGSLIQAGHPSPILLHAREARAELLGEGGLPVGLIPDAWWEPLPFVLAPGDRLALYSDGIVEAERLGEGLFSEARLARHLVITAGRPLAEVVAGLRLHLRDWRQGAAPDDDLSLLMLERPLPS</sequence>
<dbReference type="Pfam" id="PF07228">
    <property type="entry name" value="SpoIIE"/>
    <property type="match status" value="1"/>
</dbReference>
<protein>
    <submittedName>
        <fullName evidence="5">SpoIIE family protein phosphatase</fullName>
    </submittedName>
</protein>
<evidence type="ECO:0000259" key="4">
    <source>
        <dbReference type="PROSITE" id="PS50110"/>
    </source>
</evidence>
<dbReference type="PANTHER" id="PTHR43156">
    <property type="entry name" value="STAGE II SPORULATION PROTEIN E-RELATED"/>
    <property type="match status" value="1"/>
</dbReference>
<dbReference type="PROSITE" id="PS50110">
    <property type="entry name" value="RESPONSE_REGULATORY"/>
    <property type="match status" value="1"/>
</dbReference>
<name>A0ABU8XSE2_9PROT</name>
<evidence type="ECO:0000256" key="2">
    <source>
        <dbReference type="PROSITE-ProRule" id="PRU00169"/>
    </source>
</evidence>
<reference evidence="5 6" key="1">
    <citation type="submission" date="2024-01" db="EMBL/GenBank/DDBJ databases">
        <title>Multi-omics insights into the function and evolution of sodium benzoate biodegradation pathways in Benzoatithermus flavus gen. nov., sp. nov. from hot spring.</title>
        <authorList>
            <person name="Hu C.-J."/>
            <person name="Li W.-J."/>
        </authorList>
    </citation>
    <scope>NUCLEOTIDE SEQUENCE [LARGE SCALE GENOMIC DNA]</scope>
    <source>
        <strain evidence="5 6">SYSU G07066</strain>
    </source>
</reference>
<keyword evidence="2" id="KW-0597">Phosphoprotein</keyword>
<organism evidence="5 6">
    <name type="scientific">Benzoatithermus flavus</name>
    <dbReference type="NCBI Taxonomy" id="3108223"/>
    <lineage>
        <taxon>Bacteria</taxon>
        <taxon>Pseudomonadati</taxon>
        <taxon>Pseudomonadota</taxon>
        <taxon>Alphaproteobacteria</taxon>
        <taxon>Geminicoccales</taxon>
        <taxon>Geminicoccaceae</taxon>
        <taxon>Benzoatithermus</taxon>
    </lineage>
</organism>
<dbReference type="CDD" id="cd14686">
    <property type="entry name" value="bZIP"/>
    <property type="match status" value="1"/>
</dbReference>